<protein>
    <submittedName>
        <fullName evidence="1">Uncharacterized protein</fullName>
    </submittedName>
</protein>
<organism evidence="1 2">
    <name type="scientific">Salipiger mucosus DSM 16094</name>
    <dbReference type="NCBI Taxonomy" id="1123237"/>
    <lineage>
        <taxon>Bacteria</taxon>
        <taxon>Pseudomonadati</taxon>
        <taxon>Pseudomonadota</taxon>
        <taxon>Alphaproteobacteria</taxon>
        <taxon>Rhodobacterales</taxon>
        <taxon>Roseobacteraceae</taxon>
        <taxon>Salipiger</taxon>
    </lineage>
</organism>
<gene>
    <name evidence="1" type="ORF">Salmuc_02100</name>
</gene>
<reference evidence="2" key="1">
    <citation type="journal article" date="2014" name="Stand. Genomic Sci.">
        <title>Genome sequence of the exopolysaccharide-producing Salipiger mucosus type strain (DSM 16094(T)), a moderately halophilic member of the Roseobacter clade.</title>
        <authorList>
            <person name="Riedel T."/>
            <person name="Spring S."/>
            <person name="Fiebig A."/>
            <person name="Petersen J."/>
            <person name="Kyrpides N.C."/>
            <person name="Goker M."/>
            <person name="Klenk H.P."/>
        </authorList>
    </citation>
    <scope>NUCLEOTIDE SEQUENCE [LARGE SCALE GENOMIC DNA]</scope>
    <source>
        <strain evidence="2">DSM 16094</strain>
    </source>
</reference>
<evidence type="ECO:0000313" key="1">
    <source>
        <dbReference type="EMBL" id="EPX83492.1"/>
    </source>
</evidence>
<evidence type="ECO:0000313" key="2">
    <source>
        <dbReference type="Proteomes" id="UP000015347"/>
    </source>
</evidence>
<accession>S9QVA0</accession>
<dbReference type="OrthoDB" id="8477824at2"/>
<dbReference type="Proteomes" id="UP000015347">
    <property type="component" value="Unassembled WGS sequence"/>
</dbReference>
<comment type="caution">
    <text evidence="1">The sequence shown here is derived from an EMBL/GenBank/DDBJ whole genome shotgun (WGS) entry which is preliminary data.</text>
</comment>
<keyword evidence="2" id="KW-1185">Reference proteome</keyword>
<dbReference type="RefSeq" id="WP_020041234.1">
    <property type="nucleotide sequence ID" value="NZ_KE557274.1"/>
</dbReference>
<proteinExistence type="predicted"/>
<dbReference type="eggNOG" id="ENOG5032DCQ">
    <property type="taxonomic scope" value="Bacteria"/>
</dbReference>
<dbReference type="AlphaFoldDB" id="S9QVA0"/>
<dbReference type="EMBL" id="APVH01000015">
    <property type="protein sequence ID" value="EPX83492.1"/>
    <property type="molecule type" value="Genomic_DNA"/>
</dbReference>
<sequence>MAEKDGITRRFGYVAFDNEGEPADGFASVAGQPAKRISSIYELPTDVIWWTNITFDAFYKKSDAWRSPWLRHDKYLVVSPKDVLKEWGMNPTDADVTTAAPIISEFFSRVMQMSFRLIRDVDPRSRMEDVFVGRFLREDLRCVLPEAEYPKSEAATVIKSGNAWQEFTQTGVSPVRGGRWVMLRRPRVSYAQEMFHTPIPRGPFEFYGRSEIRSVAKDKMKWVLDNNNPCIAEVTVNRIDGDIAPIYGFGNAMEKEKRIARSWVAHPELVVMDHFTEIDVKSLYMGSEYDLIGPNLPEPVKDFLSSKYTEISWSAGVVAETLWRACALGEEKSKVQGQERAHTSWQGVWIKGADKANMFLTAMQLAEKGYSVVSYGLGWVRAAVLEEDIPDLIRHGLSLGLLPQVSDLPKGLFSHDRKVPWQGGVGSMALAQFTLTGNRDLLWGMDTIPLLGRKQRKQTFMELMKKHGGG</sequence>
<name>S9QVA0_9RHOB</name>
<dbReference type="HOGENOM" id="CLU_670594_0_0_5"/>
<dbReference type="STRING" id="1123237.Salmuc_02100"/>